<dbReference type="OrthoDB" id="372461at2157"/>
<dbReference type="EMBL" id="CP058909">
    <property type="protein sequence ID" value="QLH82255.1"/>
    <property type="molecule type" value="Genomic_DNA"/>
</dbReference>
<evidence type="ECO:0000313" key="1">
    <source>
        <dbReference type="EMBL" id="QLH82255.1"/>
    </source>
</evidence>
<accession>A0A7D5TCQ2</accession>
<gene>
    <name evidence="1" type="ORF">HZS54_11820</name>
</gene>
<evidence type="ECO:0000313" key="2">
    <source>
        <dbReference type="Proteomes" id="UP000509346"/>
    </source>
</evidence>
<dbReference type="RefSeq" id="WP_179922723.1">
    <property type="nucleotide sequence ID" value="NZ_CP058909.1"/>
</dbReference>
<proteinExistence type="predicted"/>
<name>A0A7D5TCQ2_9EURY</name>
<dbReference type="KEGG" id="hpel:HZS54_11820"/>
<reference evidence="1 2" key="1">
    <citation type="submission" date="2020-07" db="EMBL/GenBank/DDBJ databases">
        <title>Halosimplex litoreum sp. nov. and Halosimplex rubrum sp. nov., isolated from different salt environments.</title>
        <authorList>
            <person name="Cui H."/>
        </authorList>
    </citation>
    <scope>NUCLEOTIDE SEQUENCE [LARGE SCALE GENOMIC DNA]</scope>
    <source>
        <strain evidence="1 2">R2</strain>
    </source>
</reference>
<dbReference type="GeneID" id="56083287"/>
<protein>
    <submittedName>
        <fullName evidence="1">Uncharacterized protein</fullName>
    </submittedName>
</protein>
<keyword evidence="2" id="KW-1185">Reference proteome</keyword>
<dbReference type="AlphaFoldDB" id="A0A7D5TCQ2"/>
<dbReference type="Proteomes" id="UP000509346">
    <property type="component" value="Chromosome"/>
</dbReference>
<organism evidence="1 2">
    <name type="scientific">Halosimplex pelagicum</name>
    <dbReference type="NCBI Taxonomy" id="869886"/>
    <lineage>
        <taxon>Archaea</taxon>
        <taxon>Methanobacteriati</taxon>
        <taxon>Methanobacteriota</taxon>
        <taxon>Stenosarchaea group</taxon>
        <taxon>Halobacteria</taxon>
        <taxon>Halobacteriales</taxon>
        <taxon>Haloarculaceae</taxon>
        <taxon>Halosimplex</taxon>
    </lineage>
</organism>
<sequence>MLDFVTATCSTMSESESVDQEEEHTLIHVICDGCDEEDLLTISEHPRDAGQTRAVADAHHTIAEKHADETGHHVEVGETVDGPDSIIELAKSIAPSVGGVEPEDFSEEYA</sequence>